<keyword evidence="3" id="KW-1185">Reference proteome</keyword>
<evidence type="ECO:0000256" key="1">
    <source>
        <dbReference type="SAM" id="Phobius"/>
    </source>
</evidence>
<keyword evidence="1" id="KW-0472">Membrane</keyword>
<sequence>MNDDKIYKKLKTFANIQFSSDFTQKLMEKIENIDLQTNNFKEKTFELWEYITTMAKPVIMAASLGIILSFSSLIFLNTVEKSDTAEQIAGILVENTISEVLK</sequence>
<keyword evidence="1" id="KW-0812">Transmembrane</keyword>
<dbReference type="Proteomes" id="UP001466331">
    <property type="component" value="Unassembled WGS sequence"/>
</dbReference>
<gene>
    <name evidence="2" type="ORF">WKV44_09930</name>
</gene>
<dbReference type="RefSeq" id="WP_420070311.1">
    <property type="nucleotide sequence ID" value="NZ_JBCHKQ010000006.1"/>
</dbReference>
<name>A0ABU9UDW4_9SPIR</name>
<keyword evidence="1" id="KW-1133">Transmembrane helix</keyword>
<evidence type="ECO:0000313" key="3">
    <source>
        <dbReference type="Proteomes" id="UP001466331"/>
    </source>
</evidence>
<protein>
    <submittedName>
        <fullName evidence="2">Uncharacterized protein</fullName>
    </submittedName>
</protein>
<evidence type="ECO:0000313" key="2">
    <source>
        <dbReference type="EMBL" id="MEM5948858.1"/>
    </source>
</evidence>
<organism evidence="2 3">
    <name type="scientific">Rarispira pelagica</name>
    <dbReference type="NCBI Taxonomy" id="3141764"/>
    <lineage>
        <taxon>Bacteria</taxon>
        <taxon>Pseudomonadati</taxon>
        <taxon>Spirochaetota</taxon>
        <taxon>Spirochaetia</taxon>
        <taxon>Winmispirales</taxon>
        <taxon>Winmispiraceae</taxon>
        <taxon>Rarispira</taxon>
    </lineage>
</organism>
<dbReference type="EMBL" id="JBCHKQ010000006">
    <property type="protein sequence ID" value="MEM5948858.1"/>
    <property type="molecule type" value="Genomic_DNA"/>
</dbReference>
<comment type="caution">
    <text evidence="2">The sequence shown here is derived from an EMBL/GenBank/DDBJ whole genome shotgun (WGS) entry which is preliminary data.</text>
</comment>
<reference evidence="2 3" key="1">
    <citation type="submission" date="2024-03" db="EMBL/GenBank/DDBJ databases">
        <title>Ignisphaera cupida sp. nov., a hyperthermophilic hydrolytic archaeon from a hot spring of Kamchatka, and proposal of Ignisphaeraceae fam. nov.</title>
        <authorList>
            <person name="Podosokorskaya O.A."/>
            <person name="Elcheninov A.G."/>
            <person name="Maltseva A.I."/>
            <person name="Zayulina K.S."/>
            <person name="Novikov A."/>
            <person name="Merkel A.Y."/>
        </authorList>
    </citation>
    <scope>NUCLEOTIDE SEQUENCE [LARGE SCALE GENOMIC DNA]</scope>
    <source>
        <strain evidence="2 3">38H-sp</strain>
    </source>
</reference>
<accession>A0ABU9UDW4</accession>
<proteinExistence type="predicted"/>
<feature type="transmembrane region" description="Helical" evidence="1">
    <location>
        <begin position="58"/>
        <end position="76"/>
    </location>
</feature>